<dbReference type="EMBL" id="CP143578">
    <property type="protein sequence ID" value="WVN21596.1"/>
    <property type="molecule type" value="Genomic_DNA"/>
</dbReference>
<proteinExistence type="predicted"/>
<accession>A0ABZ2AHJ2</accession>
<gene>
    <name evidence="1" type="ORF">V2E26_01220</name>
</gene>
<evidence type="ECO:0008006" key="3">
    <source>
        <dbReference type="Google" id="ProtNLM"/>
    </source>
</evidence>
<protein>
    <recommendedName>
        <fullName evidence="3">HTH cro/C1-type domain-containing protein</fullName>
    </recommendedName>
</protein>
<organism evidence="1 2">
    <name type="scientific">Metamycoplasma gateae</name>
    <dbReference type="NCBI Taxonomy" id="35769"/>
    <lineage>
        <taxon>Bacteria</taxon>
        <taxon>Bacillati</taxon>
        <taxon>Mycoplasmatota</taxon>
        <taxon>Mycoplasmoidales</taxon>
        <taxon>Metamycoplasmataceae</taxon>
        <taxon>Metamycoplasma</taxon>
    </lineage>
</organism>
<reference evidence="1" key="1">
    <citation type="submission" date="2024-01" db="EMBL/GenBank/DDBJ databases">
        <title>Complete genome sequence of Mycoplasma gateae strain 3700.</title>
        <authorList>
            <person name="Spergser J."/>
        </authorList>
    </citation>
    <scope>NUCLEOTIDE SEQUENCE [LARGE SCALE GENOMIC DNA]</scope>
    <source>
        <strain evidence="1">3700</strain>
    </source>
</reference>
<evidence type="ECO:0000313" key="2">
    <source>
        <dbReference type="Proteomes" id="UP001431935"/>
    </source>
</evidence>
<name>A0ABZ2AHJ2_9BACT</name>
<dbReference type="RefSeq" id="WP_330463627.1">
    <property type="nucleotide sequence ID" value="NZ_CP143578.1"/>
</dbReference>
<keyword evidence="2" id="KW-1185">Reference proteome</keyword>
<sequence length="356" mass="43135">MSKEDLKIIESKINLCTSFGDFLKNILKIKKFKITDICKNTEIDRRKLFNLLNDLKQDVSLNLMQNLEILFDLKIGYLTNKWYFFKKKMNTSNVLETSEIIKLFGWEIIKKNDIFLKIITDKKPNESLDECEILKFLNEYYGTINPDEYSKKISNNLFINRNKINKSYRLPFIRFCELFIQENFKNQNSPETKRFREYLPKKIISKIFDILFVEQSSFDQKISKVSLILKERNIEIIKLPYIEKTFTRALSFVFGQKKYIVITDMYNSEILILFSLLREIMTCFSPWLTRNEYYVLFEEYYSIWKKFNRRKKLYMADDISESINRIRLINIEEPNYYEDVSEVYKDIIKKYKKIKF</sequence>
<evidence type="ECO:0000313" key="1">
    <source>
        <dbReference type="EMBL" id="WVN21596.1"/>
    </source>
</evidence>
<dbReference type="Proteomes" id="UP001431935">
    <property type="component" value="Chromosome"/>
</dbReference>